<feature type="domain" description="RNA polymerase sigma factor 70 region 4 type 2" evidence="7">
    <location>
        <begin position="224"/>
        <end position="275"/>
    </location>
</feature>
<feature type="domain" description="RNA polymerase sigma-70 region 2" evidence="6">
    <location>
        <begin position="124"/>
        <end position="190"/>
    </location>
</feature>
<dbReference type="InterPro" id="IPR013249">
    <property type="entry name" value="RNA_pol_sigma70_r4_t2"/>
</dbReference>
<accession>A0ABP1CAS9</accession>
<evidence type="ECO:0008006" key="10">
    <source>
        <dbReference type="Google" id="ProtNLM"/>
    </source>
</evidence>
<dbReference type="Gene3D" id="1.10.1740.10">
    <property type="match status" value="1"/>
</dbReference>
<feature type="region of interest" description="Disordered" evidence="5">
    <location>
        <begin position="33"/>
        <end position="102"/>
    </location>
</feature>
<gene>
    <name evidence="8" type="ORF">MECH1_V1_2608</name>
</gene>
<dbReference type="InterPro" id="IPR014284">
    <property type="entry name" value="RNA_pol_sigma-70_dom"/>
</dbReference>
<dbReference type="PANTHER" id="PTHR43133">
    <property type="entry name" value="RNA POLYMERASE ECF-TYPE SIGMA FACTO"/>
    <property type="match status" value="1"/>
</dbReference>
<dbReference type="InterPro" id="IPR007627">
    <property type="entry name" value="RNA_pol_sigma70_r2"/>
</dbReference>
<evidence type="ECO:0000256" key="4">
    <source>
        <dbReference type="ARBA" id="ARBA00023163"/>
    </source>
</evidence>
<comment type="similarity">
    <text evidence="1">Belongs to the sigma-70 factor family. ECF subfamily.</text>
</comment>
<dbReference type="InterPro" id="IPR039425">
    <property type="entry name" value="RNA_pol_sigma-70-like"/>
</dbReference>
<dbReference type="InterPro" id="IPR013325">
    <property type="entry name" value="RNA_pol_sigma_r2"/>
</dbReference>
<keyword evidence="3" id="KW-0731">Sigma factor</keyword>
<proteinExistence type="inferred from homology"/>
<dbReference type="InterPro" id="IPR036388">
    <property type="entry name" value="WH-like_DNA-bd_sf"/>
</dbReference>
<dbReference type="NCBIfam" id="TIGR02937">
    <property type="entry name" value="sigma70-ECF"/>
    <property type="match status" value="1"/>
</dbReference>
<evidence type="ECO:0000256" key="2">
    <source>
        <dbReference type="ARBA" id="ARBA00023015"/>
    </source>
</evidence>
<dbReference type="Proteomes" id="UP001497493">
    <property type="component" value="Chromosome"/>
</dbReference>
<protein>
    <recommendedName>
        <fullName evidence="10">Sigma-70 family RNA polymerase sigma factor</fullName>
    </recommendedName>
</protein>
<evidence type="ECO:0000313" key="9">
    <source>
        <dbReference type="Proteomes" id="UP001497493"/>
    </source>
</evidence>
<dbReference type="CDD" id="cd06171">
    <property type="entry name" value="Sigma70_r4"/>
    <property type="match status" value="1"/>
</dbReference>
<dbReference type="Gene3D" id="1.10.10.10">
    <property type="entry name" value="Winged helix-like DNA-binding domain superfamily/Winged helix DNA-binding domain"/>
    <property type="match status" value="1"/>
</dbReference>
<dbReference type="SUPFAM" id="SSF88946">
    <property type="entry name" value="Sigma2 domain of RNA polymerase sigma factors"/>
    <property type="match status" value="1"/>
</dbReference>
<dbReference type="Pfam" id="PF08281">
    <property type="entry name" value="Sigma70_r4_2"/>
    <property type="match status" value="1"/>
</dbReference>
<sequence length="285" mass="31216">MKIPWADVFRGRERPSFTPVFTLWSWNDESARSHWARDPQGGAPGGRTPRFRPALPERASMGGIAESGSPDQAPEQASPGRGDGEQDGACAPEAARLPAPPDEPRLRAWIEAVVAGDQGALAALYDALVGRVYGLALHITRSAPLAEEVTQDTFWQIWRQAPRFDPERGRALAWILAMARSRAIDALRRLEPSHGPGIPEGWAVPDTQDEGPLDLLSAAQRGHRLHQALAELEPLPRQLLSLAFLRGLTHQEIATHTGLPLGTVKSHIRRALATLRRTLAPHHDE</sequence>
<dbReference type="SUPFAM" id="SSF88659">
    <property type="entry name" value="Sigma3 and sigma4 domains of RNA polymerase sigma factors"/>
    <property type="match status" value="1"/>
</dbReference>
<keyword evidence="4" id="KW-0804">Transcription</keyword>
<evidence type="ECO:0000259" key="7">
    <source>
        <dbReference type="Pfam" id="PF08281"/>
    </source>
</evidence>
<organism evidence="8 9">
    <name type="scientific">Candidatus Methylocalor cossyra</name>
    <dbReference type="NCBI Taxonomy" id="3108543"/>
    <lineage>
        <taxon>Bacteria</taxon>
        <taxon>Pseudomonadati</taxon>
        <taxon>Pseudomonadota</taxon>
        <taxon>Gammaproteobacteria</taxon>
        <taxon>Methylococcales</taxon>
        <taxon>Methylococcaceae</taxon>
        <taxon>Candidatus Methylocalor</taxon>
    </lineage>
</organism>
<evidence type="ECO:0000313" key="8">
    <source>
        <dbReference type="EMBL" id="CAL1241384.1"/>
    </source>
</evidence>
<dbReference type="PANTHER" id="PTHR43133:SF66">
    <property type="entry name" value="ECF RNA POLYMERASE SIGMA FACTOR SIGK"/>
    <property type="match status" value="1"/>
</dbReference>
<dbReference type="EMBL" id="OZ026884">
    <property type="protein sequence ID" value="CAL1241384.1"/>
    <property type="molecule type" value="Genomic_DNA"/>
</dbReference>
<dbReference type="InterPro" id="IPR013324">
    <property type="entry name" value="RNA_pol_sigma_r3/r4-like"/>
</dbReference>
<keyword evidence="2" id="KW-0805">Transcription regulation</keyword>
<dbReference type="Pfam" id="PF04542">
    <property type="entry name" value="Sigma70_r2"/>
    <property type="match status" value="1"/>
</dbReference>
<name>A0ABP1CAS9_9GAMM</name>
<evidence type="ECO:0000256" key="3">
    <source>
        <dbReference type="ARBA" id="ARBA00023082"/>
    </source>
</evidence>
<keyword evidence="9" id="KW-1185">Reference proteome</keyword>
<evidence type="ECO:0000256" key="1">
    <source>
        <dbReference type="ARBA" id="ARBA00010641"/>
    </source>
</evidence>
<evidence type="ECO:0000256" key="5">
    <source>
        <dbReference type="SAM" id="MobiDB-lite"/>
    </source>
</evidence>
<reference evidence="8 9" key="1">
    <citation type="submission" date="2024-04" db="EMBL/GenBank/DDBJ databases">
        <authorList>
            <person name="Cremers G."/>
        </authorList>
    </citation>
    <scope>NUCLEOTIDE SEQUENCE [LARGE SCALE GENOMIC DNA]</scope>
    <source>
        <strain evidence="8">MeCH1-AG</strain>
    </source>
</reference>
<evidence type="ECO:0000259" key="6">
    <source>
        <dbReference type="Pfam" id="PF04542"/>
    </source>
</evidence>